<dbReference type="AlphaFoldDB" id="A0AAD7NJK6"/>
<feature type="compositionally biased region" description="Basic and acidic residues" evidence="1">
    <location>
        <begin position="168"/>
        <end position="182"/>
    </location>
</feature>
<evidence type="ECO:0000313" key="3">
    <source>
        <dbReference type="EMBL" id="KAJ7762964.1"/>
    </source>
</evidence>
<keyword evidence="2" id="KW-1133">Transmembrane helix</keyword>
<organism evidence="3 4">
    <name type="scientific">Mycena metata</name>
    <dbReference type="NCBI Taxonomy" id="1033252"/>
    <lineage>
        <taxon>Eukaryota</taxon>
        <taxon>Fungi</taxon>
        <taxon>Dikarya</taxon>
        <taxon>Basidiomycota</taxon>
        <taxon>Agaricomycotina</taxon>
        <taxon>Agaricomycetes</taxon>
        <taxon>Agaricomycetidae</taxon>
        <taxon>Agaricales</taxon>
        <taxon>Marasmiineae</taxon>
        <taxon>Mycenaceae</taxon>
        <taxon>Mycena</taxon>
    </lineage>
</organism>
<protein>
    <submittedName>
        <fullName evidence="3">Uncharacterized protein</fullName>
    </submittedName>
</protein>
<keyword evidence="4" id="KW-1185">Reference proteome</keyword>
<dbReference type="Proteomes" id="UP001215598">
    <property type="component" value="Unassembled WGS sequence"/>
</dbReference>
<keyword evidence="2" id="KW-0472">Membrane</keyword>
<proteinExistence type="predicted"/>
<dbReference type="EMBL" id="JARKIB010000031">
    <property type="protein sequence ID" value="KAJ7762964.1"/>
    <property type="molecule type" value="Genomic_DNA"/>
</dbReference>
<feature type="transmembrane region" description="Helical" evidence="2">
    <location>
        <begin position="26"/>
        <end position="47"/>
    </location>
</feature>
<evidence type="ECO:0000256" key="2">
    <source>
        <dbReference type="SAM" id="Phobius"/>
    </source>
</evidence>
<name>A0AAD7NJK6_9AGAR</name>
<evidence type="ECO:0000313" key="4">
    <source>
        <dbReference type="Proteomes" id="UP001215598"/>
    </source>
</evidence>
<feature type="transmembrane region" description="Helical" evidence="2">
    <location>
        <begin position="59"/>
        <end position="87"/>
    </location>
</feature>
<sequence>MSNSTFSQALEPVNASRRFEVTTRGLVIFLWGTWMCLSVFLLAFTFWPTDSGSPPPDLFKLGVLLCVPIACAGIIYGAWSIAGAYALGAARERSKSKSASTSYGACGHEHMRVLEDAGWAPVIAITDGRRYHARSKAPQVRTGSPLKTVLTIPTKTLVRELLNTQNDQGDRGNDDRAHKTVEIDGGSSGEIGGVILRSSSDCESKRKGKWKARGDDDVVRRYKVSLARELLRRQNEFRYWRIVYEWKRRRPDSMTTLNKKLRTWTRFIRFCGPLCAQDTANNPVVLAQRVKVLQIGRKKNHPLRKQAYDASDLRECRKSFGHGRRKYWIVKCEMSESWKGGELGEEIAWTPHDFEVRDVVEERMGEVEPSEIADSESVHGAEGREEVQVRHEGKCTGECRDASTDPEGFFHRKFIQLQCRRAQKEMPDRGRKKPRGLLCNFIQENTRRDGRNTTELASIRAYNEYAVQHGLDPGNIESL</sequence>
<feature type="region of interest" description="Disordered" evidence="1">
    <location>
        <begin position="165"/>
        <end position="192"/>
    </location>
</feature>
<reference evidence="3" key="1">
    <citation type="submission" date="2023-03" db="EMBL/GenBank/DDBJ databases">
        <title>Massive genome expansion in bonnet fungi (Mycena s.s.) driven by repeated elements and novel gene families across ecological guilds.</title>
        <authorList>
            <consortium name="Lawrence Berkeley National Laboratory"/>
            <person name="Harder C.B."/>
            <person name="Miyauchi S."/>
            <person name="Viragh M."/>
            <person name="Kuo A."/>
            <person name="Thoen E."/>
            <person name="Andreopoulos B."/>
            <person name="Lu D."/>
            <person name="Skrede I."/>
            <person name="Drula E."/>
            <person name="Henrissat B."/>
            <person name="Morin E."/>
            <person name="Kohler A."/>
            <person name="Barry K."/>
            <person name="LaButti K."/>
            <person name="Morin E."/>
            <person name="Salamov A."/>
            <person name="Lipzen A."/>
            <person name="Mereny Z."/>
            <person name="Hegedus B."/>
            <person name="Baldrian P."/>
            <person name="Stursova M."/>
            <person name="Weitz H."/>
            <person name="Taylor A."/>
            <person name="Grigoriev I.V."/>
            <person name="Nagy L.G."/>
            <person name="Martin F."/>
            <person name="Kauserud H."/>
        </authorList>
    </citation>
    <scope>NUCLEOTIDE SEQUENCE</scope>
    <source>
        <strain evidence="3">CBHHK182m</strain>
    </source>
</reference>
<gene>
    <name evidence="3" type="ORF">B0H16DRAFT_1455402</name>
</gene>
<comment type="caution">
    <text evidence="3">The sequence shown here is derived from an EMBL/GenBank/DDBJ whole genome shotgun (WGS) entry which is preliminary data.</text>
</comment>
<evidence type="ECO:0000256" key="1">
    <source>
        <dbReference type="SAM" id="MobiDB-lite"/>
    </source>
</evidence>
<accession>A0AAD7NJK6</accession>
<keyword evidence="2" id="KW-0812">Transmembrane</keyword>